<keyword evidence="1" id="KW-1133">Transmembrane helix</keyword>
<keyword evidence="1" id="KW-0812">Transmembrane</keyword>
<feature type="transmembrane region" description="Helical" evidence="1">
    <location>
        <begin position="20"/>
        <end position="39"/>
    </location>
</feature>
<dbReference type="RefSeq" id="WP_342630616.1">
    <property type="nucleotide sequence ID" value="NZ_CP152380.1"/>
</dbReference>
<evidence type="ECO:0000313" key="2">
    <source>
        <dbReference type="EMBL" id="XAF52488.1"/>
    </source>
</evidence>
<evidence type="ECO:0000256" key="1">
    <source>
        <dbReference type="SAM" id="Phobius"/>
    </source>
</evidence>
<name>A0ABZ3DYR5_9GAMM</name>
<protein>
    <submittedName>
        <fullName evidence="2">Uncharacterized protein</fullName>
    </submittedName>
</protein>
<sequence>MVFSLFGVLSVLLEALRPALPLIAIALLTEAVLVVGALLKHRKGPLDWRGARNISAIVGIIFFVGALALAPWVTGASHSQLVGLLDYTALVAASLGAGVAAFVACMPLLLCLRPTHRSSFE</sequence>
<keyword evidence="1" id="KW-0472">Membrane</keyword>
<proteinExistence type="predicted"/>
<accession>A0ABZ3DYR5</accession>
<reference evidence="2 3" key="1">
    <citation type="submission" date="2024-04" db="EMBL/GenBank/DDBJ databases">
        <title>Marinobacter sp. SBY-1.</title>
        <authorList>
            <person name="Pan C."/>
        </authorList>
    </citation>
    <scope>NUCLEOTIDE SEQUENCE [LARGE SCALE GENOMIC DNA]</scope>
    <source>
        <strain evidence="2 3">SBY-1</strain>
    </source>
</reference>
<keyword evidence="3" id="KW-1185">Reference proteome</keyword>
<organism evidence="2 3">
    <name type="scientific">Marinobacter alkaliphilus</name>
    <dbReference type="NCBI Taxonomy" id="254719"/>
    <lineage>
        <taxon>Bacteria</taxon>
        <taxon>Pseudomonadati</taxon>
        <taxon>Pseudomonadota</taxon>
        <taxon>Gammaproteobacteria</taxon>
        <taxon>Pseudomonadales</taxon>
        <taxon>Marinobacteraceae</taxon>
        <taxon>Marinobacter</taxon>
    </lineage>
</organism>
<feature type="transmembrane region" description="Helical" evidence="1">
    <location>
        <begin position="51"/>
        <end position="70"/>
    </location>
</feature>
<gene>
    <name evidence="2" type="ORF">AAGT77_11190</name>
</gene>
<evidence type="ECO:0000313" key="3">
    <source>
        <dbReference type="Proteomes" id="UP001445268"/>
    </source>
</evidence>
<feature type="transmembrane region" description="Helical" evidence="1">
    <location>
        <begin position="90"/>
        <end position="112"/>
    </location>
</feature>
<dbReference type="EMBL" id="CP152380">
    <property type="protein sequence ID" value="XAF52488.1"/>
    <property type="molecule type" value="Genomic_DNA"/>
</dbReference>
<dbReference type="Proteomes" id="UP001445268">
    <property type="component" value="Chromosome"/>
</dbReference>